<dbReference type="SMART" id="SM00100">
    <property type="entry name" value="cNMP"/>
    <property type="match status" value="1"/>
</dbReference>
<proteinExistence type="predicted"/>
<dbReference type="InterPro" id="IPR000595">
    <property type="entry name" value="cNMP-bd_dom"/>
</dbReference>
<dbReference type="KEGG" id="mmt:Metme_3172"/>
<reference key="2">
    <citation type="submission" date="2011-05" db="EMBL/GenBank/DDBJ databases">
        <title>Complete genome sequence of the aerobic marine methanotroph Methylomonas methanica MC09.</title>
        <authorList>
            <person name="Boden R."/>
            <person name="Cunliffe M."/>
            <person name="Scanlan J."/>
            <person name="Moussard H."/>
            <person name="Kits K.D."/>
            <person name="Klotz M."/>
            <person name="Jetten M."/>
            <person name="Vuilleumier S."/>
            <person name="Han J."/>
            <person name="Peters L."/>
            <person name="Mikhailova N."/>
            <person name="Teshima H."/>
            <person name="Tapia R."/>
            <person name="Kyrpides N."/>
            <person name="Ivanova N."/>
            <person name="Pagani I."/>
            <person name="Cheng J.-F."/>
            <person name="Goodwin L."/>
            <person name="Han C."/>
            <person name="Hauser L."/>
            <person name="Land M."/>
            <person name="Lapidus A."/>
            <person name="Lucas S."/>
            <person name="Pitluck S."/>
            <person name="Woyke T."/>
            <person name="Stein L.Y."/>
            <person name="Murrell C."/>
        </authorList>
    </citation>
    <scope>NUCLEOTIDE SEQUENCE</scope>
    <source>
        <strain>MC09</strain>
    </source>
</reference>
<feature type="domain" description="N-acetyltransferase" evidence="2">
    <location>
        <begin position="5"/>
        <end position="173"/>
    </location>
</feature>
<dbReference type="InterPro" id="IPR014710">
    <property type="entry name" value="RmlC-like_jellyroll"/>
</dbReference>
<dbReference type="InterPro" id="IPR054597">
    <property type="entry name" value="FeeM_cat"/>
</dbReference>
<dbReference type="Pfam" id="PF21926">
    <property type="entry name" value="FeeM"/>
    <property type="match status" value="1"/>
</dbReference>
<dbReference type="PROSITE" id="PS50042">
    <property type="entry name" value="CNMP_BINDING_3"/>
    <property type="match status" value="1"/>
</dbReference>
<dbReference type="eggNOG" id="COG2905">
    <property type="taxonomic scope" value="Bacteria"/>
</dbReference>
<dbReference type="PANTHER" id="PTHR11635:SF152">
    <property type="entry name" value="CAMP-DEPENDENT PROTEIN KINASE TYPE I REGULATORY SUBUNIT-RELATED"/>
    <property type="match status" value="1"/>
</dbReference>
<dbReference type="eggNOG" id="COG3176">
    <property type="taxonomic scope" value="Bacteria"/>
</dbReference>
<dbReference type="GO" id="GO:0005952">
    <property type="term" value="C:cAMP-dependent protein kinase complex"/>
    <property type="evidence" value="ECO:0007669"/>
    <property type="project" value="InterPro"/>
</dbReference>
<reference evidence="3 4" key="1">
    <citation type="journal article" date="2011" name="J. Bacteriol.">
        <title>Complete Genome Sequence of the Aerobic Marine Methanotroph Methylomonas methanica MC09.</title>
        <authorList>
            <person name="Boden R."/>
            <person name="Cunliffe M."/>
            <person name="Scanlan J."/>
            <person name="Moussard H."/>
            <person name="Kits K.D."/>
            <person name="Klotz M.G."/>
            <person name="Jetten M.S."/>
            <person name="Vuilleumier S."/>
            <person name="Han J."/>
            <person name="Peters L."/>
            <person name="Mikhailova N."/>
            <person name="Teshima H."/>
            <person name="Tapia R."/>
            <person name="Kyrpides N."/>
            <person name="Ivanova N."/>
            <person name="Pagani I."/>
            <person name="Cheng J.F."/>
            <person name="Goodwin L."/>
            <person name="Han C."/>
            <person name="Hauser L."/>
            <person name="Land M.L."/>
            <person name="Lapidus A."/>
            <person name="Lucas S."/>
            <person name="Pitluck S."/>
            <person name="Woyke T."/>
            <person name="Stein L."/>
            <person name="Murrell J.C."/>
        </authorList>
    </citation>
    <scope>NUCLEOTIDE SEQUENCE [LARGE SCALE GENOMIC DNA]</scope>
    <source>
        <strain evidence="3 4">MC09</strain>
    </source>
</reference>
<dbReference type="SUPFAM" id="SSF55729">
    <property type="entry name" value="Acyl-CoA N-acyltransferases (Nat)"/>
    <property type="match status" value="1"/>
</dbReference>
<feature type="domain" description="Cyclic nucleotide-binding" evidence="1">
    <location>
        <begin position="241"/>
        <end position="341"/>
    </location>
</feature>
<dbReference type="GO" id="GO:0030552">
    <property type="term" value="F:cAMP binding"/>
    <property type="evidence" value="ECO:0007669"/>
    <property type="project" value="TreeGrafter"/>
</dbReference>
<dbReference type="GO" id="GO:0005829">
    <property type="term" value="C:cytosol"/>
    <property type="evidence" value="ECO:0007669"/>
    <property type="project" value="TreeGrafter"/>
</dbReference>
<keyword evidence="4" id="KW-1185">Reference proteome</keyword>
<accession>G0A4F6</accession>
<dbReference type="SUPFAM" id="SSF51206">
    <property type="entry name" value="cAMP-binding domain-like"/>
    <property type="match status" value="1"/>
</dbReference>
<dbReference type="CDD" id="cd00038">
    <property type="entry name" value="CAP_ED"/>
    <property type="match status" value="1"/>
</dbReference>
<protein>
    <submittedName>
        <fullName evidence="3">Cyclic nucleotide-binding protein</fullName>
    </submittedName>
</protein>
<dbReference type="InterPro" id="IPR000182">
    <property type="entry name" value="GNAT_dom"/>
</dbReference>
<sequence length="372" mass="42154">MQDGVRFAETEEDLRASYQLRYKVYVEGMGRLIDKGDHERKELRDDHDNFARAIVVIKDGAAIGTLRLFWGGDAPFNKTLIEAYHLSQFLEILTDKEICIIERLMVDEKHRGSAVALQMYKLVWDFSIKQHIEAGFLDCEPHHLNSYLKLGFRPFAKTYSYPGIGLVIPMMYIPGDYEHLKQVGSPFSLLTKDRGYKHTAALLDMIKDSPGVTIKNEVNNERYLDEIYADKHLLSNDKPKLFEGLSEAEIERLIEKSVIITCNKNDHIIETQNAARTMFVVLSGHVEVRLPNGNLLAAVTPGEVIGEIAYFLHKPRTASIIAAEDNVKILSLDEPSMSRLLKFEPQLASKFLLNVCKSLCSRVISNAEISGR</sequence>
<dbReference type="GO" id="GO:0016747">
    <property type="term" value="F:acyltransferase activity, transferring groups other than amino-acyl groups"/>
    <property type="evidence" value="ECO:0007669"/>
    <property type="project" value="InterPro"/>
</dbReference>
<dbReference type="Pfam" id="PF00027">
    <property type="entry name" value="cNMP_binding"/>
    <property type="match status" value="1"/>
</dbReference>
<evidence type="ECO:0000259" key="1">
    <source>
        <dbReference type="PROSITE" id="PS50042"/>
    </source>
</evidence>
<evidence type="ECO:0000313" key="3">
    <source>
        <dbReference type="EMBL" id="AEG01547.1"/>
    </source>
</evidence>
<dbReference type="EMBL" id="CP002738">
    <property type="protein sequence ID" value="AEG01547.1"/>
    <property type="molecule type" value="Genomic_DNA"/>
</dbReference>
<dbReference type="STRING" id="857087.Metme_3172"/>
<dbReference type="Gene3D" id="3.40.630.30">
    <property type="match status" value="1"/>
</dbReference>
<gene>
    <name evidence="3" type="ordered locus">Metme_3172</name>
</gene>
<name>G0A4F6_METMM</name>
<dbReference type="RefSeq" id="WP_013819774.1">
    <property type="nucleotide sequence ID" value="NC_015572.1"/>
</dbReference>
<evidence type="ECO:0000313" key="4">
    <source>
        <dbReference type="Proteomes" id="UP000008888"/>
    </source>
</evidence>
<dbReference type="HOGENOM" id="CLU_061375_0_0_6"/>
<dbReference type="InterPro" id="IPR050503">
    <property type="entry name" value="cAMP-dep_PK_reg_su-like"/>
</dbReference>
<organism evidence="3 4">
    <name type="scientific">Methylomonas methanica (strain DSM 25384 / MC09)</name>
    <dbReference type="NCBI Taxonomy" id="857087"/>
    <lineage>
        <taxon>Bacteria</taxon>
        <taxon>Pseudomonadati</taxon>
        <taxon>Pseudomonadota</taxon>
        <taxon>Gammaproteobacteria</taxon>
        <taxon>Methylococcales</taxon>
        <taxon>Methylococcaceae</taxon>
        <taxon>Methylomonas</taxon>
    </lineage>
</organism>
<dbReference type="Gene3D" id="2.60.120.10">
    <property type="entry name" value="Jelly Rolls"/>
    <property type="match status" value="1"/>
</dbReference>
<reference evidence="4" key="3">
    <citation type="submission" date="2011-05" db="EMBL/GenBank/DDBJ databases">
        <title>Complete sequence of Methylomonas methanica MC09.</title>
        <authorList>
            <consortium name="US DOE Joint Genome Institute"/>
            <person name="Lucas S."/>
            <person name="Han J."/>
            <person name="Lapidus A."/>
            <person name="Cheng J.-F."/>
            <person name="Goodwin L."/>
            <person name="Pitluck S."/>
            <person name="Peters L."/>
            <person name="Mikhailova N."/>
            <person name="Teshima H."/>
            <person name="Han C."/>
            <person name="Tapia R."/>
            <person name="Land M."/>
            <person name="Hauser L."/>
            <person name="Kyrpides N."/>
            <person name="Ivanova N."/>
            <person name="Pagani I."/>
            <person name="Stein L."/>
            <person name="Woyke T."/>
        </authorList>
    </citation>
    <scope>NUCLEOTIDE SEQUENCE [LARGE SCALE GENOMIC DNA]</scope>
    <source>
        <strain evidence="4">MC09</strain>
    </source>
</reference>
<dbReference type="PANTHER" id="PTHR11635">
    <property type="entry name" value="CAMP-DEPENDENT PROTEIN KINASE REGULATORY CHAIN"/>
    <property type="match status" value="1"/>
</dbReference>
<dbReference type="InterPro" id="IPR016181">
    <property type="entry name" value="Acyl_CoA_acyltransferase"/>
</dbReference>
<dbReference type="Proteomes" id="UP000008888">
    <property type="component" value="Chromosome"/>
</dbReference>
<dbReference type="GO" id="GO:0004862">
    <property type="term" value="F:cAMP-dependent protein kinase inhibitor activity"/>
    <property type="evidence" value="ECO:0007669"/>
    <property type="project" value="TreeGrafter"/>
</dbReference>
<dbReference type="AlphaFoldDB" id="G0A4F6"/>
<dbReference type="GO" id="GO:0034236">
    <property type="term" value="F:protein kinase A catalytic subunit binding"/>
    <property type="evidence" value="ECO:0007669"/>
    <property type="project" value="TreeGrafter"/>
</dbReference>
<dbReference type="PROSITE" id="PS51186">
    <property type="entry name" value="GNAT"/>
    <property type="match status" value="1"/>
</dbReference>
<evidence type="ECO:0000259" key="2">
    <source>
        <dbReference type="PROSITE" id="PS51186"/>
    </source>
</evidence>
<dbReference type="InterPro" id="IPR018490">
    <property type="entry name" value="cNMP-bd_dom_sf"/>
</dbReference>
<dbReference type="OrthoDB" id="5241243at2"/>